<evidence type="ECO:0000313" key="2">
    <source>
        <dbReference type="EMBL" id="EKD15725.1"/>
    </source>
</evidence>
<dbReference type="EMBL" id="JH921441">
    <property type="protein sequence ID" value="EKD15725.1"/>
    <property type="molecule type" value="Genomic_DNA"/>
</dbReference>
<reference evidence="2 3" key="1">
    <citation type="journal article" date="2012" name="BMC Genomics">
        <title>Sequencing the genome of Marssonina brunnea reveals fungus-poplar co-evolution.</title>
        <authorList>
            <person name="Zhu S."/>
            <person name="Cao Y.-Z."/>
            <person name="Jiang C."/>
            <person name="Tan B.-Y."/>
            <person name="Wang Z."/>
            <person name="Feng S."/>
            <person name="Zhang L."/>
            <person name="Su X.-H."/>
            <person name="Brejova B."/>
            <person name="Vinar T."/>
            <person name="Xu M."/>
            <person name="Wang M.-X."/>
            <person name="Zhang S.-G."/>
            <person name="Huang M.-R."/>
            <person name="Wu R."/>
            <person name="Zhou Y."/>
        </authorList>
    </citation>
    <scope>NUCLEOTIDE SEQUENCE [LARGE SCALE GENOMIC DNA]</scope>
    <source>
        <strain evidence="2 3">MB_m1</strain>
    </source>
</reference>
<gene>
    <name evidence="2" type="ORF">MBM_06353</name>
</gene>
<dbReference type="Proteomes" id="UP000006753">
    <property type="component" value="Unassembled WGS sequence"/>
</dbReference>
<dbReference type="KEGG" id="mbe:MBM_06353"/>
<feature type="domain" description="DUF7730" evidence="1">
    <location>
        <begin position="54"/>
        <end position="273"/>
    </location>
</feature>
<dbReference type="PANTHER" id="PTHR38790">
    <property type="entry name" value="2EXR DOMAIN-CONTAINING PROTEIN-RELATED"/>
    <property type="match status" value="1"/>
</dbReference>
<dbReference type="OrthoDB" id="4757095at2759"/>
<name>K1WE97_MARBU</name>
<dbReference type="InParanoid" id="K1WE97"/>
<dbReference type="InterPro" id="IPR056632">
    <property type="entry name" value="DUF7730"/>
</dbReference>
<keyword evidence="3" id="KW-1185">Reference proteome</keyword>
<organism evidence="2 3">
    <name type="scientific">Marssonina brunnea f. sp. multigermtubi (strain MB_m1)</name>
    <name type="common">Marssonina leaf spot fungus</name>
    <dbReference type="NCBI Taxonomy" id="1072389"/>
    <lineage>
        <taxon>Eukaryota</taxon>
        <taxon>Fungi</taxon>
        <taxon>Dikarya</taxon>
        <taxon>Ascomycota</taxon>
        <taxon>Pezizomycotina</taxon>
        <taxon>Leotiomycetes</taxon>
        <taxon>Helotiales</taxon>
        <taxon>Drepanopezizaceae</taxon>
        <taxon>Drepanopeziza</taxon>
    </lineage>
</organism>
<dbReference type="Pfam" id="PF24864">
    <property type="entry name" value="DUF7730"/>
    <property type="match status" value="1"/>
</dbReference>
<evidence type="ECO:0000259" key="1">
    <source>
        <dbReference type="Pfam" id="PF24864"/>
    </source>
</evidence>
<sequence>MAQERLKSVIKGSKDKILGIGLTSISRLFSSGESKARHLTNVDVPAFEHPPAVQWQSPLLTLPREIRDMIWRELLGGMLLHLWMEESEPDRLQGALCRASDVACRLKCRDWLEKPGVEQWPKIGVMGCLTSCLQMQVEYAEGARYLYELNSFDTRSVEVVNHLSCSFPSERYNAIRSLTLCWTLPEAPSLPTAARELCKQAAFDEAMEQTKGHQRQWIQAWKSLAEMRSLEILRVELNIVGREDGWGVWDGQWTVADLDIVKVVEQPHRFTLMTSDQVVKRLRDRIKAPNLTIIGPSDEEMPIGVDLDTQEHR</sequence>
<proteinExistence type="predicted"/>
<protein>
    <recommendedName>
        <fullName evidence="1">DUF7730 domain-containing protein</fullName>
    </recommendedName>
</protein>
<dbReference type="AlphaFoldDB" id="K1WE97"/>
<dbReference type="HOGENOM" id="CLU_888720_0_0_1"/>
<evidence type="ECO:0000313" key="3">
    <source>
        <dbReference type="Proteomes" id="UP000006753"/>
    </source>
</evidence>
<accession>K1WE97</accession>